<dbReference type="AlphaFoldDB" id="W4LDT0"/>
<dbReference type="Pfam" id="PF06754">
    <property type="entry name" value="PhnG"/>
    <property type="match status" value="1"/>
</dbReference>
<comment type="caution">
    <text evidence="1">The sequence shown here is derived from an EMBL/GenBank/DDBJ whole genome shotgun (WGS) entry which is preliminary data.</text>
</comment>
<dbReference type="GO" id="GO:0019634">
    <property type="term" value="P:organic phosphonate metabolic process"/>
    <property type="evidence" value="ECO:0007669"/>
    <property type="project" value="InterPro"/>
</dbReference>
<proteinExistence type="predicted"/>
<name>W4LDT0_ENTF1</name>
<keyword evidence="2" id="KW-1185">Reference proteome</keyword>
<dbReference type="PATRIC" id="fig|1429438.4.peg.5285"/>
<dbReference type="EMBL" id="AZHW01000827">
    <property type="protein sequence ID" value="ETW96152.1"/>
    <property type="molecule type" value="Genomic_DNA"/>
</dbReference>
<sequence length="158" mass="17194">MASTDSATTTWPAMHERQAWLAVLARASVYDLEHACTALTQPPAFRFLRPPETGLTQVRARAGGTGQQFNLGEATVTRCTVQLESGAIGVGYVMGRDGRRAQWVAVFDALLQDPVLGPPLQRQVIAPLAQAQAEHQQRQTEATATTKVDFFTMVRGDD</sequence>
<dbReference type="HOGENOM" id="CLU_109242_0_0_7"/>
<protein>
    <recommendedName>
        <fullName evidence="3">Phosphonate C-P lyase system protein PhnG</fullName>
    </recommendedName>
</protein>
<organism evidence="1 2">
    <name type="scientific">Entotheonella factor</name>
    <dbReference type="NCBI Taxonomy" id="1429438"/>
    <lineage>
        <taxon>Bacteria</taxon>
        <taxon>Pseudomonadati</taxon>
        <taxon>Nitrospinota/Tectimicrobiota group</taxon>
        <taxon>Candidatus Tectimicrobiota</taxon>
        <taxon>Candidatus Entotheonellia</taxon>
        <taxon>Candidatus Entotheonellales</taxon>
        <taxon>Candidatus Entotheonellaceae</taxon>
        <taxon>Candidatus Entotheonella</taxon>
    </lineage>
</organism>
<dbReference type="GO" id="GO:0015716">
    <property type="term" value="P:organic phosphonate transport"/>
    <property type="evidence" value="ECO:0007669"/>
    <property type="project" value="InterPro"/>
</dbReference>
<evidence type="ECO:0000313" key="1">
    <source>
        <dbReference type="EMBL" id="ETW96152.1"/>
    </source>
</evidence>
<dbReference type="NCBIfam" id="TIGR03293">
    <property type="entry name" value="PhnG_redo"/>
    <property type="match status" value="1"/>
</dbReference>
<dbReference type="InterPro" id="IPR009609">
    <property type="entry name" value="Phosphonate_metab_PhnG"/>
</dbReference>
<gene>
    <name evidence="1" type="ORF">ETSY1_27705</name>
</gene>
<reference evidence="1 2" key="1">
    <citation type="journal article" date="2014" name="Nature">
        <title>An environmental bacterial taxon with a large and distinct metabolic repertoire.</title>
        <authorList>
            <person name="Wilson M.C."/>
            <person name="Mori T."/>
            <person name="Ruckert C."/>
            <person name="Uria A.R."/>
            <person name="Helf M.J."/>
            <person name="Takada K."/>
            <person name="Gernert C."/>
            <person name="Steffens U.A."/>
            <person name="Heycke N."/>
            <person name="Schmitt S."/>
            <person name="Rinke C."/>
            <person name="Helfrich E.J."/>
            <person name="Brachmann A.O."/>
            <person name="Gurgui C."/>
            <person name="Wakimoto T."/>
            <person name="Kracht M."/>
            <person name="Crusemann M."/>
            <person name="Hentschel U."/>
            <person name="Abe I."/>
            <person name="Matsunaga S."/>
            <person name="Kalinowski J."/>
            <person name="Takeyama H."/>
            <person name="Piel J."/>
        </authorList>
    </citation>
    <scope>NUCLEOTIDE SEQUENCE [LARGE SCALE GENOMIC DNA]</scope>
    <source>
        <strain evidence="2">TSY1</strain>
    </source>
</reference>
<evidence type="ECO:0000313" key="2">
    <source>
        <dbReference type="Proteomes" id="UP000019141"/>
    </source>
</evidence>
<evidence type="ECO:0008006" key="3">
    <source>
        <dbReference type="Google" id="ProtNLM"/>
    </source>
</evidence>
<accession>W4LDT0</accession>
<dbReference type="Proteomes" id="UP000019141">
    <property type="component" value="Unassembled WGS sequence"/>
</dbReference>